<dbReference type="OrthoDB" id="1850764at2759"/>
<reference evidence="4" key="2">
    <citation type="submission" date="2015-11" db="EMBL/GenBank/DDBJ databases">
        <authorList>
            <person name="Zhang Y."/>
            <person name="Guo Z."/>
        </authorList>
    </citation>
    <scope>NUCLEOTIDE SEQUENCE</scope>
</reference>
<comment type="similarity">
    <text evidence="2">Belongs to the WD repeat coronin family.</text>
</comment>
<name>A0A068XTC0_ECHMU</name>
<feature type="compositionally biased region" description="Basic and acidic residues" evidence="3">
    <location>
        <begin position="756"/>
        <end position="769"/>
    </location>
</feature>
<dbReference type="PANTHER" id="PTHR10856">
    <property type="entry name" value="CORONIN"/>
    <property type="match status" value="1"/>
</dbReference>
<dbReference type="AlphaFoldDB" id="A0A068XTC0"/>
<protein>
    <recommendedName>
        <fullName evidence="2">Coronin</fullName>
    </recommendedName>
</protein>
<dbReference type="SMART" id="SM00320">
    <property type="entry name" value="WD40"/>
    <property type="match status" value="3"/>
</dbReference>
<feature type="region of interest" description="Disordered" evidence="3">
    <location>
        <begin position="733"/>
        <end position="855"/>
    </location>
</feature>
<keyword evidence="5" id="KW-1185">Reference proteome</keyword>
<dbReference type="eggNOG" id="KOG0303">
    <property type="taxonomic scope" value="Eukaryota"/>
</dbReference>
<evidence type="ECO:0000313" key="5">
    <source>
        <dbReference type="Proteomes" id="UP000017246"/>
    </source>
</evidence>
<dbReference type="GO" id="GO:0007015">
    <property type="term" value="P:actin filament organization"/>
    <property type="evidence" value="ECO:0007669"/>
    <property type="project" value="TreeGrafter"/>
</dbReference>
<dbReference type="PROSITE" id="PS50294">
    <property type="entry name" value="WD_REPEATS_REGION"/>
    <property type="match status" value="1"/>
</dbReference>
<dbReference type="OMA" id="HPYRDIC"/>
<feature type="region of interest" description="Disordered" evidence="3">
    <location>
        <begin position="1143"/>
        <end position="1191"/>
    </location>
</feature>
<dbReference type="InterPro" id="IPR036322">
    <property type="entry name" value="WD40_repeat_dom_sf"/>
</dbReference>
<proteinExistence type="inferred from homology"/>
<feature type="compositionally biased region" description="Polar residues" evidence="3">
    <location>
        <begin position="1171"/>
        <end position="1191"/>
    </location>
</feature>
<keyword evidence="1 2" id="KW-0853">WD repeat</keyword>
<feature type="compositionally biased region" description="Polar residues" evidence="3">
    <location>
        <begin position="795"/>
        <end position="809"/>
    </location>
</feature>
<reference evidence="4" key="1">
    <citation type="journal article" date="2013" name="Nature">
        <title>The genomes of four tapeworm species reveal adaptations to parasitism.</title>
        <authorList>
            <person name="Tsai I.J."/>
            <person name="Zarowiecki M."/>
            <person name="Holroyd N."/>
            <person name="Garciarrubio A."/>
            <person name="Sanchez-Flores A."/>
            <person name="Brooks K.L."/>
            <person name="Tracey A."/>
            <person name="Bobes R.J."/>
            <person name="Fragoso G."/>
            <person name="Sciutto E."/>
            <person name="Aslett M."/>
            <person name="Beasley H."/>
            <person name="Bennett H.M."/>
            <person name="Cai J."/>
            <person name="Camicia F."/>
            <person name="Clark R."/>
            <person name="Cucher M."/>
            <person name="De Silva N."/>
            <person name="Day T.A."/>
            <person name="Deplazes P."/>
            <person name="Estrada K."/>
            <person name="Fernandez C."/>
            <person name="Holland P.W."/>
            <person name="Hou J."/>
            <person name="Hu S."/>
            <person name="Huckvale T."/>
            <person name="Hung S.S."/>
            <person name="Kamenetzky L."/>
            <person name="Keane J.A."/>
            <person name="Kiss F."/>
            <person name="Koziol U."/>
            <person name="Lambert O."/>
            <person name="Liu K."/>
            <person name="Luo X."/>
            <person name="Luo Y."/>
            <person name="Macchiaroli N."/>
            <person name="Nichol S."/>
            <person name="Paps J."/>
            <person name="Parkinson J."/>
            <person name="Pouchkina-Stantcheva N."/>
            <person name="Riddiford N."/>
            <person name="Rosenzvit M."/>
            <person name="Salinas G."/>
            <person name="Wasmuth J.D."/>
            <person name="Zamanian M."/>
            <person name="Zheng Y."/>
            <person name="Cai X."/>
            <person name="Soberon X."/>
            <person name="Olson P.D."/>
            <person name="Laclette J.P."/>
            <person name="Brehm K."/>
            <person name="Berriman M."/>
            <person name="Garciarrubio A."/>
            <person name="Bobes R.J."/>
            <person name="Fragoso G."/>
            <person name="Sanchez-Flores A."/>
            <person name="Estrada K."/>
            <person name="Cevallos M.A."/>
            <person name="Morett E."/>
            <person name="Gonzalez V."/>
            <person name="Portillo T."/>
            <person name="Ochoa-Leyva A."/>
            <person name="Jose M.V."/>
            <person name="Sciutto E."/>
            <person name="Landa A."/>
            <person name="Jimenez L."/>
            <person name="Valdes V."/>
            <person name="Carrero J.C."/>
            <person name="Larralde C."/>
            <person name="Morales-Montor J."/>
            <person name="Limon-Lason J."/>
            <person name="Soberon X."/>
            <person name="Laclette J.P."/>
        </authorList>
    </citation>
    <scope>NUCLEOTIDE SEQUENCE [LARGE SCALE GENOMIC DNA]</scope>
</reference>
<dbReference type="PANTHER" id="PTHR10856:SF0">
    <property type="entry name" value="CORONIN"/>
    <property type="match status" value="1"/>
</dbReference>
<evidence type="ECO:0000256" key="1">
    <source>
        <dbReference type="PROSITE-ProRule" id="PRU00221"/>
    </source>
</evidence>
<evidence type="ECO:0000313" key="4">
    <source>
        <dbReference type="EMBL" id="CDS35481.1"/>
    </source>
</evidence>
<dbReference type="InterPro" id="IPR015505">
    <property type="entry name" value="Coronin"/>
</dbReference>
<dbReference type="InterPro" id="IPR015943">
    <property type="entry name" value="WD40/YVTN_repeat-like_dom_sf"/>
</dbReference>
<dbReference type="SUPFAM" id="SSF50978">
    <property type="entry name" value="WD40 repeat-like"/>
    <property type="match status" value="1"/>
</dbReference>
<dbReference type="Proteomes" id="UP000017246">
    <property type="component" value="Unassembled WGS sequence"/>
</dbReference>
<dbReference type="STRING" id="6211.A0A068XTC0"/>
<evidence type="ECO:0000256" key="2">
    <source>
        <dbReference type="RuleBase" id="RU280818"/>
    </source>
</evidence>
<feature type="repeat" description="WD" evidence="1">
    <location>
        <begin position="75"/>
        <end position="108"/>
    </location>
</feature>
<dbReference type="Pfam" id="PF00400">
    <property type="entry name" value="WD40"/>
    <property type="match status" value="1"/>
</dbReference>
<feature type="region of interest" description="Disordered" evidence="3">
    <location>
        <begin position="476"/>
        <end position="498"/>
    </location>
</feature>
<evidence type="ECO:0000256" key="3">
    <source>
        <dbReference type="SAM" id="MobiDB-lite"/>
    </source>
</evidence>
<gene>
    <name evidence="4" type="ORF">EmuJ_000294400</name>
</gene>
<sequence length="1191" mass="131533">MPSPLLHTSNPLWFPAGAEAGFEGVPISNAIHYGHLAACSEYFLTVATGFNSGGSVALLDLAKPGRYEGETYHRTQCHSNSVTDLDWRDDILATSSLDKTVKLWRVQSHGNGADNTSALVHVRTLDHKDRVVNVAWCPLDASLLATALYGKKVFVWNIENGKMHSVHLGSAGGHSLCWSSSGGLAVASRDKRLCIFDVERGEKRPVVSMICHRGSKPWKAAFLDDSTLVTVGFGLEGSKEFAIWDLKNPSSALDRARCNQSSGSVIMNYYQGNRFLFLSGRGDNGIQVYKYESRSMSMVGQFQSPHPYRDICWMQQEYLDAKSREIGRCFRLFQPDTAVVLSTGSRRRNSLFSTSLYQQDFGGPFGLGKSHARRKLSAPLIEPLSIRLQEGDNDDEEEEEEEVVTVQERASNNIQTSKFAGQNVVGALKKPRLASLSKKRDFDRGEYANSTVVAMHLTSMHDKTFKNYSSQSTTYGVLSRREEGPLKPPPIPPKPKTKRMWNNWKVIPEAVQGRLNRMVEKKPAVLKVQENNADDCADKGRHSDDEILFITPAFNCKRASMAVNGNAAEKPTQETDEGDGYATCSVSDLVAVFEAKAAQMAAVESASLCSESLSNAPVEDAPAMSVEAPVVTQATEAVVLNSESSYPAFSLRHPLNRASQLIYQPKPLNRMYTSPSHQRWSISHPIGIQMSPALRYMQRSQRTSVHLSRSTLQTNNDGASGVVVRRPSLRIPISDSRERIQGETTESTLKSPLVRRQMEASPTRKEWHRGVCLGSAGDDVVANRQEPSNKRSDQQNKSSVSASTISAKPTKSYLHLPSRPVAPNNYGAKTDNPQKVLQQDEGPRPAGSCDQTGTLSPTAVQLSNFILREQLFDFLEKDTIDASPSPTLEELINQDSKEGCTVKDESTEIGSMGELTLTSQHNEPLTSECDSIPEKLIAEKWDMDESLRHLKPSKKECEIVEALAYPERTSIRLIPVVGPVNPSKLSLLDEFRLLKTQWSSVDTLKSDVHVETYKTNVGKIPSNATSNMPEDTKYKSTITLGRSSTFSPPYSSSIEPRQYCPDQGAICSPSNQAPIQTSRTFYEGYAKYLRDLESTVQRCCGDHAPDTSQPNTPNAQEERGCECNFESETEKSATYVQYAALPMPRKMKEGFPPQGKSSDEPHSDCDETYVGTMTDTDSDALSSTYSVSTPN</sequence>
<dbReference type="SMART" id="SM01167">
    <property type="entry name" value="DUF1900"/>
    <property type="match status" value="1"/>
</dbReference>
<dbReference type="GO" id="GO:0051015">
    <property type="term" value="F:actin filament binding"/>
    <property type="evidence" value="ECO:0007669"/>
    <property type="project" value="TreeGrafter"/>
</dbReference>
<accession>A0A068XTC0</accession>
<keyword evidence="2" id="KW-0677">Repeat</keyword>
<dbReference type="EMBL" id="LN902850">
    <property type="protein sequence ID" value="CDS35481.1"/>
    <property type="molecule type" value="Genomic_DNA"/>
</dbReference>
<dbReference type="Gene3D" id="2.130.10.10">
    <property type="entry name" value="YVTN repeat-like/Quinoprotein amine dehydrogenase"/>
    <property type="match status" value="1"/>
</dbReference>
<dbReference type="PROSITE" id="PS50082">
    <property type="entry name" value="WD_REPEATS_2"/>
    <property type="match status" value="1"/>
</dbReference>
<dbReference type="InterPro" id="IPR001680">
    <property type="entry name" value="WD40_rpt"/>
</dbReference>
<organism evidence="4 5">
    <name type="scientific">Echinococcus multilocularis</name>
    <name type="common">Fox tapeworm</name>
    <dbReference type="NCBI Taxonomy" id="6211"/>
    <lineage>
        <taxon>Eukaryota</taxon>
        <taxon>Metazoa</taxon>
        <taxon>Spiralia</taxon>
        <taxon>Lophotrochozoa</taxon>
        <taxon>Platyhelminthes</taxon>
        <taxon>Cestoda</taxon>
        <taxon>Eucestoda</taxon>
        <taxon>Cyclophyllidea</taxon>
        <taxon>Taeniidae</taxon>
        <taxon>Echinococcus</taxon>
    </lineage>
</organism>